<sequence length="284" mass="30493">MSGYNGLSGDALEREYNPRRAVPDFQRFLDSQIARSAATRKALRCSLDVRYGDGPLQTLDVFPAADPRAPIHVFIHGGYWRGLDKSVYSFIAEPLVAAGATVVMLNYDLAPALAIGEIVEQTRQAVHWIYANGGALGGDPDRLYLSGHSAGGHLAAMMLAQDWAAQGLPGDVLKGVIAVSGVYDLEPVTLLAVNAEIGLTPDHAAATSLVAHPPLPICPVLVAVGGGETGDWIRQSLEFARLCRQRGLVTDYWEIGSENHFSICDRMGEAHHPLTRAMLAQMGL</sequence>
<accession>A0A154W7Z1</accession>
<comment type="caution">
    <text evidence="3">The sequence shown here is derived from an EMBL/GenBank/DDBJ whole genome shotgun (WGS) entry which is preliminary data.</text>
</comment>
<dbReference type="Proteomes" id="UP000076400">
    <property type="component" value="Unassembled WGS sequence"/>
</dbReference>
<dbReference type="GO" id="GO:0016787">
    <property type="term" value="F:hydrolase activity"/>
    <property type="evidence" value="ECO:0007669"/>
    <property type="project" value="UniProtKB-KW"/>
</dbReference>
<dbReference type="InterPro" id="IPR013094">
    <property type="entry name" value="AB_hydrolase_3"/>
</dbReference>
<gene>
    <name evidence="3" type="ORF">AUP43_06830</name>
</gene>
<evidence type="ECO:0000256" key="1">
    <source>
        <dbReference type="ARBA" id="ARBA00022801"/>
    </source>
</evidence>
<dbReference type="InterPro" id="IPR050300">
    <property type="entry name" value="GDXG_lipolytic_enzyme"/>
</dbReference>
<protein>
    <recommendedName>
        <fullName evidence="2">Alpha/beta hydrolase fold-3 domain-containing protein</fullName>
    </recommendedName>
</protein>
<keyword evidence="4" id="KW-1185">Reference proteome</keyword>
<dbReference type="PANTHER" id="PTHR48081">
    <property type="entry name" value="AB HYDROLASE SUPERFAMILY PROTEIN C4A8.06C"/>
    <property type="match status" value="1"/>
</dbReference>
<dbReference type="Pfam" id="PF07859">
    <property type="entry name" value="Abhydrolase_3"/>
    <property type="match status" value="1"/>
</dbReference>
<dbReference type="AlphaFoldDB" id="A0A154W7Z1"/>
<dbReference type="OrthoDB" id="9771666at2"/>
<evidence type="ECO:0000313" key="4">
    <source>
        <dbReference type="Proteomes" id="UP000076400"/>
    </source>
</evidence>
<dbReference type="EMBL" id="LPXN01000096">
    <property type="protein sequence ID" value="KZD09659.1"/>
    <property type="molecule type" value="Genomic_DNA"/>
</dbReference>
<organism evidence="3 4">
    <name type="scientific">Oceanibaculum pacificum</name>
    <dbReference type="NCBI Taxonomy" id="580166"/>
    <lineage>
        <taxon>Bacteria</taxon>
        <taxon>Pseudomonadati</taxon>
        <taxon>Pseudomonadota</taxon>
        <taxon>Alphaproteobacteria</taxon>
        <taxon>Rhodospirillales</taxon>
        <taxon>Oceanibaculaceae</taxon>
        <taxon>Oceanibaculum</taxon>
    </lineage>
</organism>
<dbReference type="PANTHER" id="PTHR48081:SF33">
    <property type="entry name" value="KYNURENINE FORMAMIDASE"/>
    <property type="match status" value="1"/>
</dbReference>
<keyword evidence="1" id="KW-0378">Hydrolase</keyword>
<proteinExistence type="predicted"/>
<feature type="domain" description="Alpha/beta hydrolase fold-3" evidence="2">
    <location>
        <begin position="73"/>
        <end position="188"/>
    </location>
</feature>
<dbReference type="STRING" id="580166.AUP43_06830"/>
<dbReference type="RefSeq" id="WP_067554600.1">
    <property type="nucleotide sequence ID" value="NZ_LPXN01000096.1"/>
</dbReference>
<dbReference type="Gene3D" id="3.40.50.1820">
    <property type="entry name" value="alpha/beta hydrolase"/>
    <property type="match status" value="1"/>
</dbReference>
<name>A0A154W7Z1_9PROT</name>
<evidence type="ECO:0000259" key="2">
    <source>
        <dbReference type="Pfam" id="PF07859"/>
    </source>
</evidence>
<dbReference type="SUPFAM" id="SSF53474">
    <property type="entry name" value="alpha/beta-Hydrolases"/>
    <property type="match status" value="1"/>
</dbReference>
<reference evidence="3 4" key="1">
    <citation type="submission" date="2015-12" db="EMBL/GenBank/DDBJ databases">
        <title>Genome sequence of Oceanibaculum pacificum MCCC 1A02656.</title>
        <authorList>
            <person name="Lu L."/>
            <person name="Lai Q."/>
            <person name="Shao Z."/>
            <person name="Qian P."/>
        </authorList>
    </citation>
    <scope>NUCLEOTIDE SEQUENCE [LARGE SCALE GENOMIC DNA]</scope>
    <source>
        <strain evidence="3 4">MCCC 1A02656</strain>
    </source>
</reference>
<dbReference type="InterPro" id="IPR029058">
    <property type="entry name" value="AB_hydrolase_fold"/>
</dbReference>
<evidence type="ECO:0000313" key="3">
    <source>
        <dbReference type="EMBL" id="KZD09659.1"/>
    </source>
</evidence>